<organism evidence="2 3">
    <name type="scientific">Halomonas eurihalina</name>
    <dbReference type="NCBI Taxonomy" id="42566"/>
    <lineage>
        <taxon>Bacteria</taxon>
        <taxon>Pseudomonadati</taxon>
        <taxon>Pseudomonadota</taxon>
        <taxon>Gammaproteobacteria</taxon>
        <taxon>Oceanospirillales</taxon>
        <taxon>Halomonadaceae</taxon>
        <taxon>Halomonas</taxon>
    </lineage>
</organism>
<reference evidence="2 3" key="1">
    <citation type="submission" date="2019-08" db="EMBL/GenBank/DDBJ databases">
        <title>Draft Genome Sequence of Halomonas eurihalina Isolated from Preserved Hide-surface.</title>
        <authorList>
            <person name="Hussain S.A."/>
            <person name="Xu A."/>
            <person name="Sarker M."/>
            <person name="Sommers C."/>
        </authorList>
    </citation>
    <scope>NUCLEOTIDE SEQUENCE [LARGE SCALE GENOMIC DNA]</scope>
    <source>
        <strain evidence="2 3">MS1</strain>
    </source>
</reference>
<dbReference type="EMBL" id="VTPU01000002">
    <property type="protein sequence ID" value="TZG40904.1"/>
    <property type="molecule type" value="Genomic_DNA"/>
</dbReference>
<proteinExistence type="predicted"/>
<dbReference type="PANTHER" id="PTHR43798:SF27">
    <property type="entry name" value="HYDROLASE ALPHA_BETA HYDROLASE FOLD FAMILY"/>
    <property type="match status" value="1"/>
</dbReference>
<protein>
    <submittedName>
        <fullName evidence="2">Alpha/beta hydrolase</fullName>
    </submittedName>
</protein>
<dbReference type="PANTHER" id="PTHR43798">
    <property type="entry name" value="MONOACYLGLYCEROL LIPASE"/>
    <property type="match status" value="1"/>
</dbReference>
<dbReference type="Proteomes" id="UP000324260">
    <property type="component" value="Unassembled WGS sequence"/>
</dbReference>
<dbReference type="AlphaFoldDB" id="A0A5D9DAE2"/>
<gene>
    <name evidence="2" type="ORF">FZZ93_03105</name>
</gene>
<dbReference type="InterPro" id="IPR000073">
    <property type="entry name" value="AB_hydrolase_1"/>
</dbReference>
<accession>A0A5D9DAE2</accession>
<dbReference type="Gene3D" id="3.40.50.1820">
    <property type="entry name" value="alpha/beta hydrolase"/>
    <property type="match status" value="1"/>
</dbReference>
<keyword evidence="2" id="KW-0378">Hydrolase</keyword>
<dbReference type="GO" id="GO:0016787">
    <property type="term" value="F:hydrolase activity"/>
    <property type="evidence" value="ECO:0007669"/>
    <property type="project" value="UniProtKB-KW"/>
</dbReference>
<dbReference type="InterPro" id="IPR050266">
    <property type="entry name" value="AB_hydrolase_sf"/>
</dbReference>
<evidence type="ECO:0000259" key="1">
    <source>
        <dbReference type="Pfam" id="PF12697"/>
    </source>
</evidence>
<dbReference type="GO" id="GO:0016020">
    <property type="term" value="C:membrane"/>
    <property type="evidence" value="ECO:0007669"/>
    <property type="project" value="TreeGrafter"/>
</dbReference>
<name>A0A5D9DAE2_HALER</name>
<dbReference type="OrthoDB" id="9780134at2"/>
<dbReference type="SUPFAM" id="SSF53474">
    <property type="entry name" value="alpha/beta-Hydrolases"/>
    <property type="match status" value="1"/>
</dbReference>
<sequence length="330" mass="36344">MMKERMMQLDEALLGSGNLRCIAPNRLYKKLSVAGIRTASLRWQGVQLTLLHSPCPTGVPVLLLHGVTYSAASVFDLAVPGYERADFSTLLQLTWRGLDTWALDFAGYGLSGPRPYPDTETINDYVAQVRAASIEIEARTGVLPVLVGWSWGAQVASRFAGHYPKSCPGLVFWSGLWGGSGMINYMREVRFPKEVRRRNTPTHAAADFRTPVAYAPEVRTAFISHALSLDPTSPTTGLRETVLNMPLHNPVNITCPVLAIHGELDPVVQIDDITDYVAALASPHKWHIRLPGADHNAQFGHDRNRLFDAIADFCITHGYKHAAILPQDAI</sequence>
<evidence type="ECO:0000313" key="2">
    <source>
        <dbReference type="EMBL" id="TZG40904.1"/>
    </source>
</evidence>
<comment type="caution">
    <text evidence="2">The sequence shown here is derived from an EMBL/GenBank/DDBJ whole genome shotgun (WGS) entry which is preliminary data.</text>
</comment>
<feature type="domain" description="AB hydrolase-1" evidence="1">
    <location>
        <begin position="61"/>
        <end position="299"/>
    </location>
</feature>
<keyword evidence="3" id="KW-1185">Reference proteome</keyword>
<dbReference type="InterPro" id="IPR029058">
    <property type="entry name" value="AB_hydrolase_fold"/>
</dbReference>
<evidence type="ECO:0000313" key="3">
    <source>
        <dbReference type="Proteomes" id="UP000324260"/>
    </source>
</evidence>
<dbReference type="Pfam" id="PF12697">
    <property type="entry name" value="Abhydrolase_6"/>
    <property type="match status" value="1"/>
</dbReference>